<organism evidence="1 2">
    <name type="scientific">Lupinus luteus</name>
    <name type="common">European yellow lupine</name>
    <dbReference type="NCBI Taxonomy" id="3873"/>
    <lineage>
        <taxon>Eukaryota</taxon>
        <taxon>Viridiplantae</taxon>
        <taxon>Streptophyta</taxon>
        <taxon>Embryophyta</taxon>
        <taxon>Tracheophyta</taxon>
        <taxon>Spermatophyta</taxon>
        <taxon>Magnoliopsida</taxon>
        <taxon>eudicotyledons</taxon>
        <taxon>Gunneridae</taxon>
        <taxon>Pentapetalae</taxon>
        <taxon>rosids</taxon>
        <taxon>fabids</taxon>
        <taxon>Fabales</taxon>
        <taxon>Fabaceae</taxon>
        <taxon>Papilionoideae</taxon>
        <taxon>50 kb inversion clade</taxon>
        <taxon>genistoids sensu lato</taxon>
        <taxon>core genistoids</taxon>
        <taxon>Genisteae</taxon>
        <taxon>Lupinus</taxon>
    </lineage>
</organism>
<keyword evidence="2" id="KW-1185">Reference proteome</keyword>
<reference evidence="1 2" key="1">
    <citation type="submission" date="2024-03" db="EMBL/GenBank/DDBJ databases">
        <authorList>
            <person name="Martinez-Hernandez J."/>
        </authorList>
    </citation>
    <scope>NUCLEOTIDE SEQUENCE [LARGE SCALE GENOMIC DNA]</scope>
</reference>
<dbReference type="Proteomes" id="UP001497480">
    <property type="component" value="Unassembled WGS sequence"/>
</dbReference>
<evidence type="ECO:0000313" key="2">
    <source>
        <dbReference type="Proteomes" id="UP001497480"/>
    </source>
</evidence>
<name>A0AAV1WPX4_LUPLU</name>
<comment type="caution">
    <text evidence="1">The sequence shown here is derived from an EMBL/GenBank/DDBJ whole genome shotgun (WGS) entry which is preliminary data.</text>
</comment>
<proteinExistence type="predicted"/>
<dbReference type="AlphaFoldDB" id="A0AAV1WPX4"/>
<protein>
    <submittedName>
        <fullName evidence="1">Uncharacterized protein</fullName>
    </submittedName>
</protein>
<sequence>MELETFKASSFSKIFSCFSESSQSKGLIVVCENDVCYLTDRKKKKGKGKGSKCKTTMQRRK</sequence>
<dbReference type="EMBL" id="CAXHTB010000008">
    <property type="protein sequence ID" value="CAL0310872.1"/>
    <property type="molecule type" value="Genomic_DNA"/>
</dbReference>
<accession>A0AAV1WPX4</accession>
<evidence type="ECO:0000313" key="1">
    <source>
        <dbReference type="EMBL" id="CAL0310872.1"/>
    </source>
</evidence>
<gene>
    <name evidence="1" type="ORF">LLUT_LOCUS11932</name>
</gene>